<keyword evidence="2" id="KW-1185">Reference proteome</keyword>
<dbReference type="KEGG" id="csal:NBC122_01681"/>
<gene>
    <name evidence="1" type="ORF">NBC122_01681</name>
</gene>
<proteinExistence type="predicted"/>
<dbReference type="Proteomes" id="UP000294419">
    <property type="component" value="Chromosome"/>
</dbReference>
<dbReference type="EMBL" id="CP037954">
    <property type="protein sequence ID" value="QBO58496.1"/>
    <property type="molecule type" value="Genomic_DNA"/>
</dbReference>
<name>A0A4P6ZFR9_9FLAO</name>
<reference evidence="1 2" key="1">
    <citation type="submission" date="2019-03" db="EMBL/GenBank/DDBJ databases">
        <authorList>
            <person name="Kim H."/>
            <person name="Yu S.-M."/>
        </authorList>
    </citation>
    <scope>NUCLEOTIDE SEQUENCE [LARGE SCALE GENOMIC DNA]</scope>
    <source>
        <strain evidence="1 2">NBC122</strain>
    </source>
</reference>
<evidence type="ECO:0000313" key="1">
    <source>
        <dbReference type="EMBL" id="QBO58496.1"/>
    </source>
</evidence>
<sequence>MMVLHPQYIKDAKGNETLVVIFAEEFNKIMDLLEDLEDVTVGKLIKKNRPVII</sequence>
<organism evidence="1 2">
    <name type="scientific">Chryseobacterium salivictor</name>
    <dbReference type="NCBI Taxonomy" id="2547600"/>
    <lineage>
        <taxon>Bacteria</taxon>
        <taxon>Pseudomonadati</taxon>
        <taxon>Bacteroidota</taxon>
        <taxon>Flavobacteriia</taxon>
        <taxon>Flavobacteriales</taxon>
        <taxon>Weeksellaceae</taxon>
        <taxon>Chryseobacterium group</taxon>
        <taxon>Chryseobacterium</taxon>
    </lineage>
</organism>
<accession>A0A4P6ZFR9</accession>
<evidence type="ECO:0000313" key="2">
    <source>
        <dbReference type="Proteomes" id="UP000294419"/>
    </source>
</evidence>
<dbReference type="RefSeq" id="WP_165983206.1">
    <property type="nucleotide sequence ID" value="NZ_CP037954.1"/>
</dbReference>
<dbReference type="AlphaFoldDB" id="A0A4P6ZFR9"/>
<protein>
    <submittedName>
        <fullName evidence="1">Uncharacterized protein</fullName>
    </submittedName>
</protein>